<dbReference type="InterPro" id="IPR022655">
    <property type="entry name" value="DUF1553"/>
</dbReference>
<evidence type="ECO:0000313" key="3">
    <source>
        <dbReference type="EMBL" id="QEG43405.1"/>
    </source>
</evidence>
<evidence type="ECO:0000313" key="4">
    <source>
        <dbReference type="Proteomes" id="UP000325286"/>
    </source>
</evidence>
<evidence type="ECO:0000259" key="2">
    <source>
        <dbReference type="Pfam" id="PF07587"/>
    </source>
</evidence>
<feature type="domain" description="DUF1549" evidence="1">
    <location>
        <begin position="90"/>
        <end position="292"/>
    </location>
</feature>
<keyword evidence="4" id="KW-1185">Reference proteome</keyword>
<name>A0A5B9R0W3_9BACT</name>
<dbReference type="EMBL" id="CP042914">
    <property type="protein sequence ID" value="QEG43405.1"/>
    <property type="molecule type" value="Genomic_DNA"/>
</dbReference>
<dbReference type="RefSeq" id="WP_068129899.1">
    <property type="nucleotide sequence ID" value="NZ_CP042914.1"/>
</dbReference>
<gene>
    <name evidence="3" type="ORF">UC8_54540</name>
</gene>
<feature type="domain" description="DUF1553" evidence="2">
    <location>
        <begin position="353"/>
        <end position="623"/>
    </location>
</feature>
<evidence type="ECO:0008006" key="5">
    <source>
        <dbReference type="Google" id="ProtNLM"/>
    </source>
</evidence>
<dbReference type="Pfam" id="PF07587">
    <property type="entry name" value="PSD1"/>
    <property type="match status" value="1"/>
</dbReference>
<dbReference type="KEGG" id="rul:UC8_54540"/>
<dbReference type="PANTHER" id="PTHR35889">
    <property type="entry name" value="CYCLOINULO-OLIGOSACCHARIDE FRUCTANOTRANSFERASE-RELATED"/>
    <property type="match status" value="1"/>
</dbReference>
<evidence type="ECO:0000259" key="1">
    <source>
        <dbReference type="Pfam" id="PF07583"/>
    </source>
</evidence>
<organism evidence="3 4">
    <name type="scientific">Roseimaritima ulvae</name>
    <dbReference type="NCBI Taxonomy" id="980254"/>
    <lineage>
        <taxon>Bacteria</taxon>
        <taxon>Pseudomonadati</taxon>
        <taxon>Planctomycetota</taxon>
        <taxon>Planctomycetia</taxon>
        <taxon>Pirellulales</taxon>
        <taxon>Pirellulaceae</taxon>
        <taxon>Roseimaritima</taxon>
    </lineage>
</organism>
<reference evidence="3 4" key="1">
    <citation type="submission" date="2019-08" db="EMBL/GenBank/DDBJ databases">
        <title>Deep-cultivation of Planctomycetes and their phenomic and genomic characterization uncovers novel biology.</title>
        <authorList>
            <person name="Wiegand S."/>
            <person name="Jogler M."/>
            <person name="Boedeker C."/>
            <person name="Pinto D."/>
            <person name="Vollmers J."/>
            <person name="Rivas-Marin E."/>
            <person name="Kohn T."/>
            <person name="Peeters S.H."/>
            <person name="Heuer A."/>
            <person name="Rast P."/>
            <person name="Oberbeckmann S."/>
            <person name="Bunk B."/>
            <person name="Jeske O."/>
            <person name="Meyerdierks A."/>
            <person name="Storesund J.E."/>
            <person name="Kallscheuer N."/>
            <person name="Luecker S."/>
            <person name="Lage O.M."/>
            <person name="Pohl T."/>
            <person name="Merkel B.J."/>
            <person name="Hornburger P."/>
            <person name="Mueller R.-W."/>
            <person name="Bruemmer F."/>
            <person name="Labrenz M."/>
            <person name="Spormann A.M."/>
            <person name="Op den Camp H."/>
            <person name="Overmann J."/>
            <person name="Amann R."/>
            <person name="Jetten M.S.M."/>
            <person name="Mascher T."/>
            <person name="Medema M.H."/>
            <person name="Devos D.P."/>
            <person name="Kaster A.-K."/>
            <person name="Ovreas L."/>
            <person name="Rohde M."/>
            <person name="Galperin M.Y."/>
            <person name="Jogler C."/>
        </authorList>
    </citation>
    <scope>NUCLEOTIDE SEQUENCE [LARGE SCALE GENOMIC DNA]</scope>
    <source>
        <strain evidence="3 4">UC8</strain>
    </source>
</reference>
<accession>A0A5B9R0W3</accession>
<dbReference type="Pfam" id="PF07583">
    <property type="entry name" value="PSCyt2"/>
    <property type="match status" value="1"/>
</dbReference>
<sequence>MSGFPINLVATVARRWTSPVATVARRWTRVGFHALASVATIFLIAQLALAAEPEITEPEITDFDREHWAFTPLQQPAVPMVQAKHWPQTPVDHFVLHQLEQLQRSPLPPASRTALLRRVKFDLLGLPPTPEEIREFQQDRSPDAYRRLVDRLLASPAYGERWAQHWLDLARFAETDGFEHDRVRKQAWQYRQWVLEAFNQDMPYDRFVRLQLAGDLTGDQQDAIATMFCMAGPDMPDINEQDLRRHDKMNELTSTVGAALLGLQMHCAQCHDHKYDAISQADFYRLRGIFEAAVPVMRRDQPVLRLVAQAKPVKPRLYARGELHGAGPELLPAPPRIACDTDAQVAFDVEHPRPAFAKWLFGEQNPLTARVIANRIWQHHFGRSLSENPSDFGVIAAGPSHPQLLDWLATELRRGDWSLKRLHRVILLSAAYQQASYAEPRDDTAHRLYVTSVEADPGNRWLGRFPRKRLEGETIRDALLAVSGQLDRRSGGPSVMPPLPPELLKTLLKGHWKASENPADHVRRSIYVFARRNLRYPIFDAFDRPDAGASCAVRHRSTTAIQSLQMLNSRLAFDAAQALRDRLLQSSAAVGEPDAEAAKDDQAVVRQLFLTALGREPAEEELLPATAQLADASRERSENLLVLCVAVLNSSEFLYVD</sequence>
<dbReference type="OrthoDB" id="127107at2"/>
<dbReference type="AlphaFoldDB" id="A0A5B9R0W3"/>
<dbReference type="InterPro" id="IPR011444">
    <property type="entry name" value="DUF1549"/>
</dbReference>
<proteinExistence type="predicted"/>
<protein>
    <recommendedName>
        <fullName evidence="5">Planctomycete cytochrome C</fullName>
    </recommendedName>
</protein>
<dbReference type="Proteomes" id="UP000325286">
    <property type="component" value="Chromosome"/>
</dbReference>
<dbReference type="PANTHER" id="PTHR35889:SF3">
    <property type="entry name" value="F-BOX DOMAIN-CONTAINING PROTEIN"/>
    <property type="match status" value="1"/>
</dbReference>